<dbReference type="SMART" id="SM00382">
    <property type="entry name" value="AAA"/>
    <property type="match status" value="1"/>
</dbReference>
<dbReference type="PANTHER" id="PTHR24221:SF654">
    <property type="entry name" value="ATP-BINDING CASSETTE SUB-FAMILY B MEMBER 6"/>
    <property type="match status" value="1"/>
</dbReference>
<evidence type="ECO:0000256" key="3">
    <source>
        <dbReference type="ARBA" id="ARBA00022475"/>
    </source>
</evidence>
<dbReference type="PROSITE" id="PS50893">
    <property type="entry name" value="ABC_TRANSPORTER_2"/>
    <property type="match status" value="1"/>
</dbReference>
<evidence type="ECO:0000259" key="13">
    <source>
        <dbReference type="PROSITE" id="PS50929"/>
    </source>
</evidence>
<evidence type="ECO:0000256" key="2">
    <source>
        <dbReference type="ARBA" id="ARBA00022448"/>
    </source>
</evidence>
<feature type="transmembrane region" description="Helical" evidence="11">
    <location>
        <begin position="295"/>
        <end position="312"/>
    </location>
</feature>
<sequence length="620" mass="67475">MTEPKESFSKQLRFLISTFPEGTKPRLVAYVAGQSLIALMDFAGIALILPVAQILMGAPTDQGYISVASSIFGHPSRTRLVVYLCCAITLAFLVKAVGTILLNWWQTGLVSRLMAGTSANLLKVYLNEDYLDHKERDVPELIRAVGPSVTAAHLHVLGGVLMLTGQLTSVFAILILLFLITPAATLGAIAFFGLSMFFLQRFLSPVNSVAGREAQETAWTVSKRLIEPMDGFREVSMHDSQPYFVDRYHRAVLENAETIRKANFYTGLPKSVLEVITIIFLSVILVFIANSSNPSALMATFSVFIAAAIKLLPSMSAINATMGTINYGKTGLEITVNTLRPLIASHQIDTSAECNYPSADLPPEYEKHPHTIEVRDITFSYPDGDRPVLNDVSFTIPPGTSLALCGVSGSGKTTLVDIMLGLIKPNGGSVTFGDKDIVANETEWHENIAYVPQDVFLINDSVRANIAFGIPESEWDDDRINTCIDAAQLRGIVDELPEGLNTGIGPKGTRLSGGQRQRIGIARALYRDPQVLVLDEATSALDNATEAEITKTIHGLQGKVTTIIVAHRLSTVRDVDQLLFLENGEITARGTFSQVEQQSPSFARLVELGDLDSRTKAHQS</sequence>
<dbReference type="RefSeq" id="WP_334353174.1">
    <property type="nucleotide sequence ID" value="NZ_JBAKUA010000002.1"/>
</dbReference>
<dbReference type="Gene3D" id="3.40.50.300">
    <property type="entry name" value="P-loop containing nucleotide triphosphate hydrolases"/>
    <property type="match status" value="1"/>
</dbReference>
<keyword evidence="3" id="KW-1003">Cell membrane</keyword>
<keyword evidence="2" id="KW-0813">Transport</keyword>
<gene>
    <name evidence="14" type="ORF">V7F78_02310</name>
</gene>
<keyword evidence="6" id="KW-0547">Nucleotide-binding</keyword>
<dbReference type="InterPro" id="IPR036640">
    <property type="entry name" value="ABC1_TM_sf"/>
</dbReference>
<dbReference type="GO" id="GO:0016887">
    <property type="term" value="F:ATP hydrolysis activity"/>
    <property type="evidence" value="ECO:0007669"/>
    <property type="project" value="InterPro"/>
</dbReference>
<keyword evidence="4" id="KW-0997">Cell inner membrane</keyword>
<keyword evidence="9 11" id="KW-0472">Membrane</keyword>
<dbReference type="Gene3D" id="1.20.1560.10">
    <property type="entry name" value="ABC transporter type 1, transmembrane domain"/>
    <property type="match status" value="1"/>
</dbReference>
<protein>
    <submittedName>
        <fullName evidence="14">ABC transporter ATP-binding protein</fullName>
    </submittedName>
</protein>
<evidence type="ECO:0000256" key="11">
    <source>
        <dbReference type="SAM" id="Phobius"/>
    </source>
</evidence>
<evidence type="ECO:0000256" key="8">
    <source>
        <dbReference type="ARBA" id="ARBA00022989"/>
    </source>
</evidence>
<keyword evidence="5 11" id="KW-0812">Transmembrane</keyword>
<dbReference type="GO" id="GO:0140359">
    <property type="term" value="F:ABC-type transporter activity"/>
    <property type="evidence" value="ECO:0007669"/>
    <property type="project" value="InterPro"/>
</dbReference>
<dbReference type="PANTHER" id="PTHR24221">
    <property type="entry name" value="ATP-BINDING CASSETTE SUB-FAMILY B"/>
    <property type="match status" value="1"/>
</dbReference>
<dbReference type="GO" id="GO:0005524">
    <property type="term" value="F:ATP binding"/>
    <property type="evidence" value="ECO:0007669"/>
    <property type="project" value="UniProtKB-KW"/>
</dbReference>
<evidence type="ECO:0000256" key="4">
    <source>
        <dbReference type="ARBA" id="ARBA00022519"/>
    </source>
</evidence>
<comment type="caution">
    <text evidence="14">The sequence shown here is derived from an EMBL/GenBank/DDBJ whole genome shotgun (WGS) entry which is preliminary data.</text>
</comment>
<evidence type="ECO:0000256" key="6">
    <source>
        <dbReference type="ARBA" id="ARBA00022741"/>
    </source>
</evidence>
<comment type="similarity">
    <text evidence="10">Belongs to the ABC transporter superfamily. Siderophore-Fe(3+) uptake transporter (SIUT) (TC 3.A.1.21) family.</text>
</comment>
<evidence type="ECO:0000313" key="14">
    <source>
        <dbReference type="EMBL" id="MEH1545868.1"/>
    </source>
</evidence>
<dbReference type="EMBL" id="JBAKUA010000002">
    <property type="protein sequence ID" value="MEH1545868.1"/>
    <property type="molecule type" value="Genomic_DNA"/>
</dbReference>
<accession>A0AB35XN45</accession>
<dbReference type="InterPro" id="IPR017871">
    <property type="entry name" value="ABC_transporter-like_CS"/>
</dbReference>
<evidence type="ECO:0000256" key="9">
    <source>
        <dbReference type="ARBA" id="ARBA00023136"/>
    </source>
</evidence>
<dbReference type="Pfam" id="PF00664">
    <property type="entry name" value="ABC_membrane"/>
    <property type="match status" value="1"/>
</dbReference>
<dbReference type="CDD" id="cd03228">
    <property type="entry name" value="ABCC_MRP_Like"/>
    <property type="match status" value="1"/>
</dbReference>
<dbReference type="Pfam" id="PF00005">
    <property type="entry name" value="ABC_tran"/>
    <property type="match status" value="1"/>
</dbReference>
<dbReference type="FunFam" id="3.40.50.300:FF:000221">
    <property type="entry name" value="Multidrug ABC transporter ATP-binding protein"/>
    <property type="match status" value="1"/>
</dbReference>
<feature type="transmembrane region" description="Helical" evidence="11">
    <location>
        <begin position="170"/>
        <end position="199"/>
    </location>
</feature>
<proteinExistence type="inferred from homology"/>
<feature type="transmembrane region" description="Helical" evidence="11">
    <location>
        <begin position="80"/>
        <end position="105"/>
    </location>
</feature>
<dbReference type="GO" id="GO:0034040">
    <property type="term" value="F:ATPase-coupled lipid transmembrane transporter activity"/>
    <property type="evidence" value="ECO:0007669"/>
    <property type="project" value="TreeGrafter"/>
</dbReference>
<evidence type="ECO:0000256" key="10">
    <source>
        <dbReference type="ARBA" id="ARBA00023455"/>
    </source>
</evidence>
<dbReference type="SUPFAM" id="SSF90123">
    <property type="entry name" value="ABC transporter transmembrane region"/>
    <property type="match status" value="1"/>
</dbReference>
<dbReference type="InterPro" id="IPR003439">
    <property type="entry name" value="ABC_transporter-like_ATP-bd"/>
</dbReference>
<feature type="transmembrane region" description="Helical" evidence="11">
    <location>
        <begin position="271"/>
        <end position="289"/>
    </location>
</feature>
<dbReference type="SUPFAM" id="SSF52540">
    <property type="entry name" value="P-loop containing nucleoside triphosphate hydrolases"/>
    <property type="match status" value="1"/>
</dbReference>
<dbReference type="AlphaFoldDB" id="A0AB35XN45"/>
<keyword evidence="8 11" id="KW-1133">Transmembrane helix</keyword>
<name>A0AB35XN45_9ACTN</name>
<dbReference type="GO" id="GO:0005886">
    <property type="term" value="C:plasma membrane"/>
    <property type="evidence" value="ECO:0007669"/>
    <property type="project" value="UniProtKB-SubCell"/>
</dbReference>
<dbReference type="InterPro" id="IPR027417">
    <property type="entry name" value="P-loop_NTPase"/>
</dbReference>
<evidence type="ECO:0000256" key="5">
    <source>
        <dbReference type="ARBA" id="ARBA00022692"/>
    </source>
</evidence>
<organism evidence="14 15">
    <name type="scientific">Cutibacterium avidum</name>
    <dbReference type="NCBI Taxonomy" id="33010"/>
    <lineage>
        <taxon>Bacteria</taxon>
        <taxon>Bacillati</taxon>
        <taxon>Actinomycetota</taxon>
        <taxon>Actinomycetes</taxon>
        <taxon>Propionibacteriales</taxon>
        <taxon>Propionibacteriaceae</taxon>
        <taxon>Cutibacterium</taxon>
    </lineage>
</organism>
<feature type="domain" description="ABC transmembrane type-1" evidence="13">
    <location>
        <begin position="64"/>
        <end position="323"/>
    </location>
</feature>
<feature type="transmembrane region" description="Helical" evidence="11">
    <location>
        <begin position="27"/>
        <end position="49"/>
    </location>
</feature>
<dbReference type="PROSITE" id="PS00211">
    <property type="entry name" value="ABC_TRANSPORTER_1"/>
    <property type="match status" value="1"/>
</dbReference>
<feature type="domain" description="ABC transporter" evidence="12">
    <location>
        <begin position="372"/>
        <end position="608"/>
    </location>
</feature>
<evidence type="ECO:0000256" key="7">
    <source>
        <dbReference type="ARBA" id="ARBA00022840"/>
    </source>
</evidence>
<dbReference type="InterPro" id="IPR003593">
    <property type="entry name" value="AAA+_ATPase"/>
</dbReference>
<dbReference type="Proteomes" id="UP001309299">
    <property type="component" value="Unassembled WGS sequence"/>
</dbReference>
<dbReference type="InterPro" id="IPR011527">
    <property type="entry name" value="ABC1_TM_dom"/>
</dbReference>
<evidence type="ECO:0000259" key="12">
    <source>
        <dbReference type="PROSITE" id="PS50893"/>
    </source>
</evidence>
<dbReference type="PROSITE" id="PS50929">
    <property type="entry name" value="ABC_TM1F"/>
    <property type="match status" value="1"/>
</dbReference>
<dbReference type="InterPro" id="IPR039421">
    <property type="entry name" value="Type_1_exporter"/>
</dbReference>
<keyword evidence="7 14" id="KW-0067">ATP-binding</keyword>
<evidence type="ECO:0000313" key="15">
    <source>
        <dbReference type="Proteomes" id="UP001309299"/>
    </source>
</evidence>
<reference evidence="14" key="1">
    <citation type="submission" date="2024-02" db="EMBL/GenBank/DDBJ databases">
        <title>Bacterial skin colonization with Propionibacterium avidum as a risk factor for Periprosthetic Joint Infections - a single-center prospective study.</title>
        <authorList>
            <person name="Achermann Y."/>
        </authorList>
    </citation>
    <scope>NUCLEOTIDE SEQUENCE</scope>
    <source>
        <strain evidence="14">PAVI-2017310195</strain>
    </source>
</reference>
<comment type="subcellular location">
    <subcellularLocation>
        <location evidence="1">Cell inner membrane</location>
        <topology evidence="1">Multi-pass membrane protein</topology>
    </subcellularLocation>
</comment>
<evidence type="ECO:0000256" key="1">
    <source>
        <dbReference type="ARBA" id="ARBA00004429"/>
    </source>
</evidence>